<organism evidence="2 3">
    <name type="scientific">Oryza sativa subsp. japonica</name>
    <name type="common">Rice</name>
    <dbReference type="NCBI Taxonomy" id="39947"/>
    <lineage>
        <taxon>Eukaryota</taxon>
        <taxon>Viridiplantae</taxon>
        <taxon>Streptophyta</taxon>
        <taxon>Embryophyta</taxon>
        <taxon>Tracheophyta</taxon>
        <taxon>Spermatophyta</taxon>
        <taxon>Magnoliopsida</taxon>
        <taxon>Liliopsida</taxon>
        <taxon>Poales</taxon>
        <taxon>Poaceae</taxon>
        <taxon>BOP clade</taxon>
        <taxon>Oryzoideae</taxon>
        <taxon>Oryzeae</taxon>
        <taxon>Oryzinae</taxon>
        <taxon>Oryza</taxon>
        <taxon>Oryza sativa</taxon>
    </lineage>
</organism>
<dbReference type="EMBL" id="AP005908">
    <property type="protein sequence ID" value="BAC84663.1"/>
    <property type="molecule type" value="Genomic_DNA"/>
</dbReference>
<feature type="compositionally biased region" description="Basic residues" evidence="1">
    <location>
        <begin position="133"/>
        <end position="151"/>
    </location>
</feature>
<evidence type="ECO:0000313" key="3">
    <source>
        <dbReference type="Proteomes" id="UP000000763"/>
    </source>
</evidence>
<evidence type="ECO:0000313" key="2">
    <source>
        <dbReference type="EMBL" id="BAC84663.1"/>
    </source>
</evidence>
<feature type="region of interest" description="Disordered" evidence="1">
    <location>
        <begin position="1"/>
        <end position="151"/>
    </location>
</feature>
<reference evidence="3" key="1">
    <citation type="journal article" date="2005" name="Nature">
        <title>The map-based sequence of the rice genome.</title>
        <authorList>
            <consortium name="International rice genome sequencing project (IRGSP)"/>
            <person name="Matsumoto T."/>
            <person name="Wu J."/>
            <person name="Kanamori H."/>
            <person name="Katayose Y."/>
            <person name="Fujisawa M."/>
            <person name="Namiki N."/>
            <person name="Mizuno H."/>
            <person name="Yamamoto K."/>
            <person name="Antonio B.A."/>
            <person name="Baba T."/>
            <person name="Sakata K."/>
            <person name="Nagamura Y."/>
            <person name="Aoki H."/>
            <person name="Arikawa K."/>
            <person name="Arita K."/>
            <person name="Bito T."/>
            <person name="Chiden Y."/>
            <person name="Fujitsuka N."/>
            <person name="Fukunaka R."/>
            <person name="Hamada M."/>
            <person name="Harada C."/>
            <person name="Hayashi A."/>
            <person name="Hijishita S."/>
            <person name="Honda M."/>
            <person name="Hosokawa S."/>
            <person name="Ichikawa Y."/>
            <person name="Idonuma A."/>
            <person name="Iijima M."/>
            <person name="Ikeda M."/>
            <person name="Ikeno M."/>
            <person name="Ito K."/>
            <person name="Ito S."/>
            <person name="Ito T."/>
            <person name="Ito Y."/>
            <person name="Ito Y."/>
            <person name="Iwabuchi A."/>
            <person name="Kamiya K."/>
            <person name="Karasawa W."/>
            <person name="Kurita K."/>
            <person name="Katagiri S."/>
            <person name="Kikuta A."/>
            <person name="Kobayashi H."/>
            <person name="Kobayashi N."/>
            <person name="Machita K."/>
            <person name="Maehara T."/>
            <person name="Masukawa M."/>
            <person name="Mizubayashi T."/>
            <person name="Mukai Y."/>
            <person name="Nagasaki H."/>
            <person name="Nagata Y."/>
            <person name="Naito S."/>
            <person name="Nakashima M."/>
            <person name="Nakama Y."/>
            <person name="Nakamichi Y."/>
            <person name="Nakamura M."/>
            <person name="Meguro A."/>
            <person name="Negishi M."/>
            <person name="Ohta I."/>
            <person name="Ohta T."/>
            <person name="Okamoto M."/>
            <person name="Ono N."/>
            <person name="Saji S."/>
            <person name="Sakaguchi M."/>
            <person name="Sakai K."/>
            <person name="Shibata M."/>
            <person name="Shimokawa T."/>
            <person name="Song J."/>
            <person name="Takazaki Y."/>
            <person name="Terasawa K."/>
            <person name="Tsugane M."/>
            <person name="Tsuji K."/>
            <person name="Ueda S."/>
            <person name="Waki K."/>
            <person name="Yamagata H."/>
            <person name="Yamamoto M."/>
            <person name="Yamamoto S."/>
            <person name="Yamane H."/>
            <person name="Yoshiki S."/>
            <person name="Yoshihara R."/>
            <person name="Yukawa K."/>
            <person name="Zhong H."/>
            <person name="Yano M."/>
            <person name="Yuan Q."/>
            <person name="Ouyang S."/>
            <person name="Liu J."/>
            <person name="Jones K.M."/>
            <person name="Gansberger K."/>
            <person name="Moffat K."/>
            <person name="Hill J."/>
            <person name="Bera J."/>
            <person name="Fadrosh D."/>
            <person name="Jin S."/>
            <person name="Johri S."/>
            <person name="Kim M."/>
            <person name="Overton L."/>
            <person name="Reardon M."/>
            <person name="Tsitrin T."/>
            <person name="Vuong H."/>
            <person name="Weaver B."/>
            <person name="Ciecko A."/>
            <person name="Tallon L."/>
            <person name="Jackson J."/>
            <person name="Pai G."/>
            <person name="Aken S.V."/>
            <person name="Utterback T."/>
            <person name="Reidmuller S."/>
            <person name="Feldblyum T."/>
            <person name="Hsiao J."/>
            <person name="Zismann V."/>
            <person name="Iobst S."/>
            <person name="de Vazeille A.R."/>
            <person name="Buell C.R."/>
            <person name="Ying K."/>
            <person name="Li Y."/>
            <person name="Lu T."/>
            <person name="Huang Y."/>
            <person name="Zhao Q."/>
            <person name="Feng Q."/>
            <person name="Zhang L."/>
            <person name="Zhu J."/>
            <person name="Weng Q."/>
            <person name="Mu J."/>
            <person name="Lu Y."/>
            <person name="Fan D."/>
            <person name="Liu Y."/>
            <person name="Guan J."/>
            <person name="Zhang Y."/>
            <person name="Yu S."/>
            <person name="Liu X."/>
            <person name="Zhang Y."/>
            <person name="Hong G."/>
            <person name="Han B."/>
            <person name="Choisne N."/>
            <person name="Demange N."/>
            <person name="Orjeda G."/>
            <person name="Samain S."/>
            <person name="Cattolico L."/>
            <person name="Pelletier E."/>
            <person name="Couloux A."/>
            <person name="Segurens B."/>
            <person name="Wincker P."/>
            <person name="D'Hont A."/>
            <person name="Scarpelli C."/>
            <person name="Weissenbach J."/>
            <person name="Salanoubat M."/>
            <person name="Quetier F."/>
            <person name="Yu Y."/>
            <person name="Kim H.R."/>
            <person name="Rambo T."/>
            <person name="Currie J."/>
            <person name="Collura K."/>
            <person name="Luo M."/>
            <person name="Yang T."/>
            <person name="Ammiraju J.S.S."/>
            <person name="Engler F."/>
            <person name="Soderlund C."/>
            <person name="Wing R.A."/>
            <person name="Palmer L.E."/>
            <person name="de la Bastide M."/>
            <person name="Spiegel L."/>
            <person name="Nascimento L."/>
            <person name="Zutavern T."/>
            <person name="O'Shaughnessy A."/>
            <person name="Dike S."/>
            <person name="Dedhia N."/>
            <person name="Preston R."/>
            <person name="Balija V."/>
            <person name="McCombie W.R."/>
            <person name="Chow T."/>
            <person name="Chen H."/>
            <person name="Chung M."/>
            <person name="Chen C."/>
            <person name="Shaw J."/>
            <person name="Wu H."/>
            <person name="Hsiao K."/>
            <person name="Chao Y."/>
            <person name="Chu M."/>
            <person name="Cheng C."/>
            <person name="Hour A."/>
            <person name="Lee P."/>
            <person name="Lin S."/>
            <person name="Lin Y."/>
            <person name="Liou J."/>
            <person name="Liu S."/>
            <person name="Hsing Y."/>
            <person name="Raghuvanshi S."/>
            <person name="Mohanty A."/>
            <person name="Bharti A.K."/>
            <person name="Gaur A."/>
            <person name="Gupta V."/>
            <person name="Kumar D."/>
            <person name="Ravi V."/>
            <person name="Vij S."/>
            <person name="Kapur A."/>
            <person name="Khurana P."/>
            <person name="Khurana P."/>
            <person name="Khurana J.P."/>
            <person name="Tyagi A.K."/>
            <person name="Gaikwad K."/>
            <person name="Singh A."/>
            <person name="Dalal V."/>
            <person name="Srivastava S."/>
            <person name="Dixit A."/>
            <person name="Pal A.K."/>
            <person name="Ghazi I.A."/>
            <person name="Yadav M."/>
            <person name="Pandit A."/>
            <person name="Bhargava A."/>
            <person name="Sureshbabu K."/>
            <person name="Batra K."/>
            <person name="Sharma T.R."/>
            <person name="Mohapatra T."/>
            <person name="Singh N.K."/>
            <person name="Messing J."/>
            <person name="Nelson A.B."/>
            <person name="Fuks G."/>
            <person name="Kavchok S."/>
            <person name="Keizer G."/>
            <person name="Linton E."/>
            <person name="Llaca V."/>
            <person name="Song R."/>
            <person name="Tanyolac B."/>
            <person name="Young S."/>
            <person name="Ho-Il K."/>
            <person name="Hahn J.H."/>
            <person name="Sangsakoo G."/>
            <person name="Vanavichit A."/>
            <person name="de Mattos Luiz.A.T."/>
            <person name="Zimmer P.D."/>
            <person name="Malone G."/>
            <person name="Dellagostin O."/>
            <person name="de Oliveira A.C."/>
            <person name="Bevan M."/>
            <person name="Bancroft I."/>
            <person name="Minx P."/>
            <person name="Cordum H."/>
            <person name="Wilson R."/>
            <person name="Cheng Z."/>
            <person name="Jin W."/>
            <person name="Jiang J."/>
            <person name="Leong S.A."/>
            <person name="Iwama H."/>
            <person name="Gojobori T."/>
            <person name="Itoh T."/>
            <person name="Niimura Y."/>
            <person name="Fujii Y."/>
            <person name="Habara T."/>
            <person name="Sakai H."/>
            <person name="Sato Y."/>
            <person name="Wilson G."/>
            <person name="Kumar K."/>
            <person name="McCouch S."/>
            <person name="Juretic N."/>
            <person name="Hoen D."/>
            <person name="Wright S."/>
            <person name="Bruskiewich R."/>
            <person name="Bureau T."/>
            <person name="Miyao A."/>
            <person name="Hirochika H."/>
            <person name="Nishikawa T."/>
            <person name="Kadowaki K."/>
            <person name="Sugiura M."/>
            <person name="Burr B."/>
            <person name="Sasaki T."/>
        </authorList>
    </citation>
    <scope>NUCLEOTIDE SEQUENCE [LARGE SCALE GENOMIC DNA]</scope>
    <source>
        <strain evidence="3">cv. Nipponbare</strain>
    </source>
</reference>
<name>Q6YTV4_ORYSJ</name>
<gene>
    <name evidence="2" type="primary">OJ1121_A05.8</name>
</gene>
<sequence>MRENERGGSGECFYGQGRGGRGREPSRFGRRRGEEREREGWDSKSNPALSSARGPGDAGEEAATWGGRGSGAAWAREERRRRWRGGFGGGCRRRRVAGGRGRPDRWAPPVSVPERGGRRTGRPTRGRPSGRGMGRRPNKGKGGKRKKRKRIFLGLKLHLGDF</sequence>
<evidence type="ECO:0000256" key="1">
    <source>
        <dbReference type="SAM" id="MobiDB-lite"/>
    </source>
</evidence>
<proteinExistence type="predicted"/>
<protein>
    <submittedName>
        <fullName evidence="2">Uncharacterized protein</fullName>
    </submittedName>
</protein>
<dbReference type="Proteomes" id="UP000000763">
    <property type="component" value="Chromosome 7"/>
</dbReference>
<accession>Q6YTV4</accession>
<reference evidence="3" key="2">
    <citation type="journal article" date="2008" name="Nucleic Acids Res.">
        <title>The rice annotation project database (RAP-DB): 2008 update.</title>
        <authorList>
            <consortium name="The rice annotation project (RAP)"/>
        </authorList>
    </citation>
    <scope>GENOME REANNOTATION</scope>
    <source>
        <strain evidence="3">cv. Nipponbare</strain>
    </source>
</reference>
<feature type="compositionally biased region" description="Basic and acidic residues" evidence="1">
    <location>
        <begin position="21"/>
        <end position="42"/>
    </location>
</feature>
<dbReference type="AlphaFoldDB" id="Q6YTV4"/>